<dbReference type="KEGG" id="ptrr:6350287"/>
<dbReference type="RefSeq" id="XP_001942300.2">
    <property type="nucleotide sequence ID" value="XM_001942265.2"/>
</dbReference>
<dbReference type="Gene3D" id="3.40.47.10">
    <property type="match status" value="1"/>
</dbReference>
<organism evidence="3 4">
    <name type="scientific">Pyrenophora tritici-repentis (strain Pt-1C-BFP)</name>
    <name type="common">Wheat tan spot fungus</name>
    <name type="synonym">Drechslera tritici-repentis</name>
    <dbReference type="NCBI Taxonomy" id="426418"/>
    <lineage>
        <taxon>Eukaryota</taxon>
        <taxon>Fungi</taxon>
        <taxon>Dikarya</taxon>
        <taxon>Ascomycota</taxon>
        <taxon>Pezizomycotina</taxon>
        <taxon>Dothideomycetes</taxon>
        <taxon>Pleosporomycetidae</taxon>
        <taxon>Pleosporales</taxon>
        <taxon>Pleosporineae</taxon>
        <taxon>Pleosporaceae</taxon>
        <taxon>Pyrenophora</taxon>
    </lineage>
</organism>
<dbReference type="InterPro" id="IPR016039">
    <property type="entry name" value="Thiolase-like"/>
</dbReference>
<gene>
    <name evidence="3" type="ORF">PTRG_11926</name>
</gene>
<dbReference type="InterPro" id="IPR016035">
    <property type="entry name" value="Acyl_Trfase/lysoPLipase"/>
</dbReference>
<dbReference type="GO" id="GO:0006633">
    <property type="term" value="P:fatty acid biosynthetic process"/>
    <property type="evidence" value="ECO:0007669"/>
    <property type="project" value="TreeGrafter"/>
</dbReference>
<dbReference type="GO" id="GO:0004312">
    <property type="term" value="F:fatty acid synthase activity"/>
    <property type="evidence" value="ECO:0007669"/>
    <property type="project" value="TreeGrafter"/>
</dbReference>
<evidence type="ECO:0000313" key="4">
    <source>
        <dbReference type="Proteomes" id="UP000001471"/>
    </source>
</evidence>
<feature type="compositionally biased region" description="Polar residues" evidence="1">
    <location>
        <begin position="24"/>
        <end position="33"/>
    </location>
</feature>
<dbReference type="Gene3D" id="3.40.366.10">
    <property type="entry name" value="Malonyl-Coenzyme A Acyl Carrier Protein, domain 2"/>
    <property type="match status" value="1"/>
</dbReference>
<dbReference type="AlphaFoldDB" id="B2WPQ9"/>
<dbReference type="GO" id="GO:0044550">
    <property type="term" value="P:secondary metabolite biosynthetic process"/>
    <property type="evidence" value="ECO:0007669"/>
    <property type="project" value="TreeGrafter"/>
</dbReference>
<dbReference type="InterPro" id="IPR014043">
    <property type="entry name" value="Acyl_transferase_dom"/>
</dbReference>
<dbReference type="InterPro" id="IPR050091">
    <property type="entry name" value="PKS_NRPS_Biosynth_Enz"/>
</dbReference>
<dbReference type="OMA" id="ECIFEAF"/>
<dbReference type="GeneID" id="6350287"/>
<dbReference type="Pfam" id="PF00109">
    <property type="entry name" value="ketoacyl-synt"/>
    <property type="match status" value="2"/>
</dbReference>
<dbReference type="InterPro" id="IPR020841">
    <property type="entry name" value="PKS_Beta-ketoAc_synthase_dom"/>
</dbReference>
<proteinExistence type="predicted"/>
<sequence>MGDMEIPSNSMPQADTANGHIHNESISNGHASNGLRSDAAMPIAICGMALRLPGGLTSPKDLWNFLLAKGDARGRVPNSRYNVSAFHSTDGKPGSVATEYGYFLDDSVDLGALDTSFFSMTRSEVERADPQQRLLLEVARECFEDAGIELFAKEPHQYGIHRVVGVGDFALSNRLSYEMDLQGPSNKSHSMTLRTACSSALTCLNEACMAISRGDCEAALVGGVNLILEPGMTIAMTEQGVLSKDGSCKTFSADANGYARGEAITAIYVKPLADAICDGNPVRAVIRGTSHNVDGRTPGMSQPSTDAQEKLIRRAYEVAGITDYNATAVVECHGTGTAVGDPIEAKAVARIFGEEGVHISSIKPNLGHAEGASGLVSVIKMVLALENRTIPPNIRFTSPNPSIPFESAKLTVPVEAMPWPTGKLQRVSVNSFGIGGANAHVILDSASRFQAQPVDSYSARGPQILLHSANTIASLDRLAKSHAQFAQENPVKVGDMAYTLAFRREALPHRSFTIVKDGGVTAASTPVKSDPSSTPDVVMIFTGQGAQWPLMGRELLRGNTVFRASIQALDGYLKAVQGEDAPDYSIEEELLKAGKKSRVGMATLSQPFVSPQGVCQLECSTIVTAT</sequence>
<dbReference type="Pfam" id="PF00698">
    <property type="entry name" value="Acyl_transf_1"/>
    <property type="match status" value="1"/>
</dbReference>
<dbReference type="PANTHER" id="PTHR43775:SF28">
    <property type="entry name" value="SYNTHASE, PUTATIVE-RELATED"/>
    <property type="match status" value="1"/>
</dbReference>
<evidence type="ECO:0000259" key="2">
    <source>
        <dbReference type="PROSITE" id="PS52004"/>
    </source>
</evidence>
<dbReference type="Pfam" id="PF16197">
    <property type="entry name" value="KAsynt_C_assoc"/>
    <property type="match status" value="1"/>
</dbReference>
<dbReference type="CDD" id="cd00833">
    <property type="entry name" value="PKS"/>
    <property type="match status" value="1"/>
</dbReference>
<dbReference type="InterPro" id="IPR014030">
    <property type="entry name" value="Ketoacyl_synth_N"/>
</dbReference>
<evidence type="ECO:0000313" key="3">
    <source>
        <dbReference type="EMBL" id="EDU46125.1"/>
    </source>
</evidence>
<dbReference type="eggNOG" id="KOG1202">
    <property type="taxonomic scope" value="Eukaryota"/>
</dbReference>
<evidence type="ECO:0000256" key="1">
    <source>
        <dbReference type="SAM" id="MobiDB-lite"/>
    </source>
</evidence>
<dbReference type="EMBL" id="DS231638">
    <property type="protein sequence ID" value="EDU46125.1"/>
    <property type="molecule type" value="Genomic_DNA"/>
</dbReference>
<dbReference type="SMART" id="SM00825">
    <property type="entry name" value="PKS_KS"/>
    <property type="match status" value="1"/>
</dbReference>
<dbReference type="InterPro" id="IPR032821">
    <property type="entry name" value="PKS_assoc"/>
</dbReference>
<protein>
    <submittedName>
        <fullName evidence="3">Phenolpthiocerol synthesis polyketide synthase ppsA</fullName>
    </submittedName>
</protein>
<feature type="region of interest" description="Disordered" evidence="1">
    <location>
        <begin position="1"/>
        <end position="33"/>
    </location>
</feature>
<feature type="domain" description="Ketosynthase family 3 (KS3)" evidence="2">
    <location>
        <begin position="40"/>
        <end position="445"/>
    </location>
</feature>
<dbReference type="PANTHER" id="PTHR43775">
    <property type="entry name" value="FATTY ACID SYNTHASE"/>
    <property type="match status" value="1"/>
</dbReference>
<name>B2WPQ9_PYRTR</name>
<dbReference type="HOGENOM" id="CLU_000022_16_6_1"/>
<dbReference type="InterPro" id="IPR001227">
    <property type="entry name" value="Ac_transferase_dom_sf"/>
</dbReference>
<dbReference type="SUPFAM" id="SSF52151">
    <property type="entry name" value="FabD/lysophospholipase-like"/>
    <property type="match status" value="1"/>
</dbReference>
<dbReference type="InterPro" id="IPR014031">
    <property type="entry name" value="Ketoacyl_synth_C"/>
</dbReference>
<dbReference type="SUPFAM" id="SSF53901">
    <property type="entry name" value="Thiolase-like"/>
    <property type="match status" value="1"/>
</dbReference>
<dbReference type="InParanoid" id="B2WPQ9"/>
<dbReference type="STRING" id="426418.B2WPQ9"/>
<reference evidence="4" key="1">
    <citation type="journal article" date="2013" name="G3 (Bethesda)">
        <title>Comparative genomics of a plant-pathogenic fungus, Pyrenophora tritici-repentis, reveals transduplication and the impact of repeat elements on pathogenicity and population divergence.</title>
        <authorList>
            <person name="Manning V.A."/>
            <person name="Pandelova I."/>
            <person name="Dhillon B."/>
            <person name="Wilhelm L.J."/>
            <person name="Goodwin S.B."/>
            <person name="Berlin A.M."/>
            <person name="Figueroa M."/>
            <person name="Freitag M."/>
            <person name="Hane J.K."/>
            <person name="Henrissat B."/>
            <person name="Holman W.H."/>
            <person name="Kodira C.D."/>
            <person name="Martin J."/>
            <person name="Oliver R.P."/>
            <person name="Robbertse B."/>
            <person name="Schackwitz W."/>
            <person name="Schwartz D.C."/>
            <person name="Spatafora J.W."/>
            <person name="Turgeon B.G."/>
            <person name="Yandava C."/>
            <person name="Young S."/>
            <person name="Zhou S."/>
            <person name="Zeng Q."/>
            <person name="Grigoriev I.V."/>
            <person name="Ma L.-J."/>
            <person name="Ciuffetti L.M."/>
        </authorList>
    </citation>
    <scope>NUCLEOTIDE SEQUENCE [LARGE SCALE GENOMIC DNA]</scope>
    <source>
        <strain evidence="4">Pt-1C-BFP</strain>
    </source>
</reference>
<accession>B2WPQ9</accession>
<feature type="compositionally biased region" description="Polar residues" evidence="1">
    <location>
        <begin position="7"/>
        <end position="16"/>
    </location>
</feature>
<dbReference type="Pfam" id="PF02801">
    <property type="entry name" value="Ketoacyl-synt_C"/>
    <property type="match status" value="1"/>
</dbReference>
<dbReference type="OrthoDB" id="3695079at2759"/>
<dbReference type="Proteomes" id="UP000001471">
    <property type="component" value="Unassembled WGS sequence"/>
</dbReference>
<dbReference type="PROSITE" id="PS52004">
    <property type="entry name" value="KS3_2"/>
    <property type="match status" value="1"/>
</dbReference>